<accession>A0A0E9TEP1</accession>
<dbReference type="AlphaFoldDB" id="A0A0E9TEP1"/>
<reference evidence="1" key="1">
    <citation type="submission" date="2014-11" db="EMBL/GenBank/DDBJ databases">
        <authorList>
            <person name="Amaro Gonzalez C."/>
        </authorList>
    </citation>
    <scope>NUCLEOTIDE SEQUENCE</scope>
</reference>
<proteinExistence type="predicted"/>
<reference evidence="1" key="2">
    <citation type="journal article" date="2015" name="Fish Shellfish Immunol.">
        <title>Early steps in the European eel (Anguilla anguilla)-Vibrio vulnificus interaction in the gills: Role of the RtxA13 toxin.</title>
        <authorList>
            <person name="Callol A."/>
            <person name="Pajuelo D."/>
            <person name="Ebbesson L."/>
            <person name="Teles M."/>
            <person name="MacKenzie S."/>
            <person name="Amaro C."/>
        </authorList>
    </citation>
    <scope>NUCLEOTIDE SEQUENCE</scope>
</reference>
<dbReference type="EMBL" id="GBXM01056428">
    <property type="protein sequence ID" value="JAH52149.1"/>
    <property type="molecule type" value="Transcribed_RNA"/>
</dbReference>
<evidence type="ECO:0000313" key="1">
    <source>
        <dbReference type="EMBL" id="JAH52149.1"/>
    </source>
</evidence>
<name>A0A0E9TEP1_ANGAN</name>
<sequence length="29" mass="3455">MWCCCWNHYEKDKTGIIRSSYSIKTTGWG</sequence>
<protein>
    <submittedName>
        <fullName evidence="1">Uncharacterized protein</fullName>
    </submittedName>
</protein>
<organism evidence="1">
    <name type="scientific">Anguilla anguilla</name>
    <name type="common">European freshwater eel</name>
    <name type="synonym">Muraena anguilla</name>
    <dbReference type="NCBI Taxonomy" id="7936"/>
    <lineage>
        <taxon>Eukaryota</taxon>
        <taxon>Metazoa</taxon>
        <taxon>Chordata</taxon>
        <taxon>Craniata</taxon>
        <taxon>Vertebrata</taxon>
        <taxon>Euteleostomi</taxon>
        <taxon>Actinopterygii</taxon>
        <taxon>Neopterygii</taxon>
        <taxon>Teleostei</taxon>
        <taxon>Anguilliformes</taxon>
        <taxon>Anguillidae</taxon>
        <taxon>Anguilla</taxon>
    </lineage>
</organism>